<evidence type="ECO:0000313" key="2">
    <source>
        <dbReference type="EMBL" id="KAA0174938.1"/>
    </source>
</evidence>
<feature type="compositionally biased region" description="Low complexity" evidence="1">
    <location>
        <begin position="568"/>
        <end position="579"/>
    </location>
</feature>
<proteinExistence type="predicted"/>
<feature type="compositionally biased region" description="Polar residues" evidence="1">
    <location>
        <begin position="1"/>
        <end position="16"/>
    </location>
</feature>
<feature type="region of interest" description="Disordered" evidence="1">
    <location>
        <begin position="564"/>
        <end position="625"/>
    </location>
</feature>
<feature type="compositionally biased region" description="Acidic residues" evidence="1">
    <location>
        <begin position="150"/>
        <end position="160"/>
    </location>
</feature>
<dbReference type="Proteomes" id="UP000322899">
    <property type="component" value="Unassembled WGS sequence"/>
</dbReference>
<feature type="region of interest" description="Disordered" evidence="1">
    <location>
        <begin position="382"/>
        <end position="547"/>
    </location>
</feature>
<protein>
    <submittedName>
        <fullName evidence="2">Uncharacterized protein</fullName>
    </submittedName>
</protein>
<gene>
    <name evidence="2" type="ORF">FNF27_03653</name>
</gene>
<sequence length="625" mass="61636">MATASPGQTGSATNRSFAGEVKPPKAPTKQYSAVRELLMMSDPVVAAAAFPASHCLETFARVLLGRKSSRDRSSSHTRPGEDTIDPPRPARVGAPGAVPVAVWMMSMVVGPAATGATPWPEGGQGSSALRVRFAPGTAGAGSRGLRGADQAEDDADEGAGEEVTARRPLLGGGASDRDYTDGVDVLRDGIDTLLDAELHAAERGERRLSAMQGGFASSLDGDDMVALGAFEGDSDILGAEVMRGYFEPEATAGDDATAAGDAVAAAPTAATAPTAVLAPTAAAAPTAATAPTAPTAATAPTAPTAAAAPAEALLAEQSLPGWQAPRSRFAGLPRLASGGQDRAAEAMPALPPSPSGSDATTSSLTTAHVAAALMGGLGAGAGQLGGASRSTSPSGGHQRAAAEPAHEQEQEQDLEGFDDADQGQEGTPTSPTSPASSLDGGDDGEAAAEAAAAGADQPVQEQGGLREQPQPQSRLDEEAEAEAEEEDPPSTPVRGGAASAAAPRTPHSRPLSKHASASGAKGGAGASPAADPAAAPATPGLGSPLSVGAALQGLDAALMSAERGGLRAGAARRAAQLGASNASFSAPDDGHNDDEDEELDASMASSVARELAGEGEPTAAATDEA</sequence>
<reference evidence="2 3" key="1">
    <citation type="submission" date="2019-07" db="EMBL/GenBank/DDBJ databases">
        <title>Genomes of Cafeteria roenbergensis.</title>
        <authorList>
            <person name="Fischer M.G."/>
            <person name="Hackl T."/>
            <person name="Roman M."/>
        </authorList>
    </citation>
    <scope>NUCLEOTIDE SEQUENCE [LARGE SCALE GENOMIC DNA]</scope>
    <source>
        <strain evidence="2 3">E4-10P</strain>
    </source>
</reference>
<feature type="compositionally biased region" description="Low complexity" evidence="1">
    <location>
        <begin position="447"/>
        <end position="456"/>
    </location>
</feature>
<organism evidence="2 3">
    <name type="scientific">Cafeteria roenbergensis</name>
    <name type="common">Marine flagellate</name>
    <dbReference type="NCBI Taxonomy" id="33653"/>
    <lineage>
        <taxon>Eukaryota</taxon>
        <taxon>Sar</taxon>
        <taxon>Stramenopiles</taxon>
        <taxon>Bigyra</taxon>
        <taxon>Opalozoa</taxon>
        <taxon>Bicosoecida</taxon>
        <taxon>Cafeteriaceae</taxon>
        <taxon>Cafeteria</taxon>
    </lineage>
</organism>
<evidence type="ECO:0000313" key="3">
    <source>
        <dbReference type="Proteomes" id="UP000322899"/>
    </source>
</evidence>
<feature type="region of interest" description="Disordered" evidence="1">
    <location>
        <begin position="332"/>
        <end position="362"/>
    </location>
</feature>
<feature type="region of interest" description="Disordered" evidence="1">
    <location>
        <begin position="137"/>
        <end position="178"/>
    </location>
</feature>
<feature type="region of interest" description="Disordered" evidence="1">
    <location>
        <begin position="1"/>
        <end position="26"/>
    </location>
</feature>
<feature type="compositionally biased region" description="Acidic residues" evidence="1">
    <location>
        <begin position="477"/>
        <end position="488"/>
    </location>
</feature>
<comment type="caution">
    <text evidence="2">The sequence shown here is derived from an EMBL/GenBank/DDBJ whole genome shotgun (WGS) entry which is preliminary data.</text>
</comment>
<name>A0A5A8ECC4_CAFRO</name>
<feature type="compositionally biased region" description="Basic and acidic residues" evidence="1">
    <location>
        <begin position="68"/>
        <end position="81"/>
    </location>
</feature>
<feature type="compositionally biased region" description="Acidic residues" evidence="1">
    <location>
        <begin position="591"/>
        <end position="600"/>
    </location>
</feature>
<feature type="compositionally biased region" description="Low complexity" evidence="1">
    <location>
        <begin position="526"/>
        <end position="544"/>
    </location>
</feature>
<feature type="compositionally biased region" description="Low complexity" evidence="1">
    <location>
        <begin position="427"/>
        <end position="439"/>
    </location>
</feature>
<dbReference type="EMBL" id="VLTO01000018">
    <property type="protein sequence ID" value="KAA0174938.1"/>
    <property type="molecule type" value="Genomic_DNA"/>
</dbReference>
<evidence type="ECO:0000256" key="1">
    <source>
        <dbReference type="SAM" id="MobiDB-lite"/>
    </source>
</evidence>
<accession>A0A5A8ECC4</accession>
<feature type="region of interest" description="Disordered" evidence="1">
    <location>
        <begin position="68"/>
        <end position="93"/>
    </location>
</feature>
<dbReference type="AlphaFoldDB" id="A0A5A8ECC4"/>
<feature type="compositionally biased region" description="Acidic residues" evidence="1">
    <location>
        <begin position="410"/>
        <end position="422"/>
    </location>
</feature>